<dbReference type="AlphaFoldDB" id="A0A2G9ZG68"/>
<comment type="function">
    <text evidence="7">Functions as a peptidoglycan terminase that cleaves nascent peptidoglycan strands endolytically to terminate their elongation.</text>
</comment>
<evidence type="ECO:0000256" key="7">
    <source>
        <dbReference type="HAMAP-Rule" id="MF_02065"/>
    </source>
</evidence>
<dbReference type="GO" id="GO:0008932">
    <property type="term" value="F:lytic endotransglycosylase activity"/>
    <property type="evidence" value="ECO:0007669"/>
    <property type="project" value="UniProtKB-UniRule"/>
</dbReference>
<gene>
    <name evidence="7" type="primary">mltG</name>
    <name evidence="8" type="ORF">COX24_00070</name>
</gene>
<evidence type="ECO:0000256" key="1">
    <source>
        <dbReference type="ARBA" id="ARBA00022475"/>
    </source>
</evidence>
<keyword evidence="4 7" id="KW-0472">Membrane</keyword>
<proteinExistence type="inferred from homology"/>
<sequence>MLKKVSIVLLSLVLLVVLGVSFLFGYNSNKERLASNLTIKKGQNILQTAFLLEEHGLIKNRFRFALKAILSQEYKEIKAGTYQFTNENEKEIIDKIKGGKETLLEITIIPGQTTKDVAFLLQAQGLGNSQDILEFLLSTSSEGFLFPDTYQIASQEALENVVLRMRSNFKLKTKGLSFEERSLLDTVKMASLLEKEAQTEEDKRIIAGILWKRLDNGILLEVDSALNYFIASGGQTINSNPLLKELDSSYNTYKREGLPETPICNPSLASIEAALLPQETSYWFYLSSNEGEIFYAKTFDEHLINKAKYIY</sequence>
<reference evidence="8 9" key="1">
    <citation type="submission" date="2017-09" db="EMBL/GenBank/DDBJ databases">
        <title>Depth-based differentiation of microbial function through sediment-hosted aquifers and enrichment of novel symbionts in the deep terrestrial subsurface.</title>
        <authorList>
            <person name="Probst A.J."/>
            <person name="Ladd B."/>
            <person name="Jarett J.K."/>
            <person name="Geller-Mcgrath D.E."/>
            <person name="Sieber C.M."/>
            <person name="Emerson J.B."/>
            <person name="Anantharaman K."/>
            <person name="Thomas B.C."/>
            <person name="Malmstrom R."/>
            <person name="Stieglmeier M."/>
            <person name="Klingl A."/>
            <person name="Woyke T."/>
            <person name="Ryan C.M."/>
            <person name="Banfield J.F."/>
        </authorList>
    </citation>
    <scope>NUCLEOTIDE SEQUENCE [LARGE SCALE GENOMIC DNA]</scope>
    <source>
        <strain evidence="8">CG23_combo_of_CG06-09_8_20_14_all_37_87_8</strain>
    </source>
</reference>
<dbReference type="PANTHER" id="PTHR30518">
    <property type="entry name" value="ENDOLYTIC MUREIN TRANSGLYCOSYLASE"/>
    <property type="match status" value="1"/>
</dbReference>
<dbReference type="InterPro" id="IPR003770">
    <property type="entry name" value="MLTG-like"/>
</dbReference>
<keyword evidence="2 7" id="KW-0812">Transmembrane</keyword>
<evidence type="ECO:0000256" key="6">
    <source>
        <dbReference type="ARBA" id="ARBA00023316"/>
    </source>
</evidence>
<dbReference type="EMBL" id="PCSB01000002">
    <property type="protein sequence ID" value="PIP32091.1"/>
    <property type="molecule type" value="Genomic_DNA"/>
</dbReference>
<dbReference type="PANTHER" id="PTHR30518:SF2">
    <property type="entry name" value="ENDOLYTIC MUREIN TRANSGLYCOSYLASE"/>
    <property type="match status" value="1"/>
</dbReference>
<evidence type="ECO:0000313" key="9">
    <source>
        <dbReference type="Proteomes" id="UP000230447"/>
    </source>
</evidence>
<dbReference type="GO" id="GO:0005886">
    <property type="term" value="C:plasma membrane"/>
    <property type="evidence" value="ECO:0007669"/>
    <property type="project" value="UniProtKB-UniRule"/>
</dbReference>
<name>A0A2G9ZG68_9BACT</name>
<evidence type="ECO:0000256" key="2">
    <source>
        <dbReference type="ARBA" id="ARBA00022692"/>
    </source>
</evidence>
<feature type="site" description="Important for catalytic activity" evidence="7">
    <location>
        <position position="196"/>
    </location>
</feature>
<keyword evidence="5 7" id="KW-0456">Lyase</keyword>
<protein>
    <recommendedName>
        <fullName evidence="7">Endolytic murein transglycosylase</fullName>
        <ecNumber evidence="7">4.2.2.29</ecNumber>
    </recommendedName>
    <alternativeName>
        <fullName evidence="7">Peptidoglycan lytic transglycosylase</fullName>
    </alternativeName>
    <alternativeName>
        <fullName evidence="7">Peptidoglycan polymerization terminase</fullName>
    </alternativeName>
</protein>
<keyword evidence="1 7" id="KW-1003">Cell membrane</keyword>
<dbReference type="GO" id="GO:0071555">
    <property type="term" value="P:cell wall organization"/>
    <property type="evidence" value="ECO:0007669"/>
    <property type="project" value="UniProtKB-KW"/>
</dbReference>
<organism evidence="8 9">
    <name type="scientific">bacterium (Candidatus Gribaldobacteria) CG23_combo_of_CG06-09_8_20_14_all_37_87_8</name>
    <dbReference type="NCBI Taxonomy" id="2014278"/>
    <lineage>
        <taxon>Bacteria</taxon>
        <taxon>Candidatus Gribaldobacteria</taxon>
    </lineage>
</organism>
<comment type="caution">
    <text evidence="8">The sequence shown here is derived from an EMBL/GenBank/DDBJ whole genome shotgun (WGS) entry which is preliminary data.</text>
</comment>
<dbReference type="GO" id="GO:0009252">
    <property type="term" value="P:peptidoglycan biosynthetic process"/>
    <property type="evidence" value="ECO:0007669"/>
    <property type="project" value="UniProtKB-UniRule"/>
</dbReference>
<comment type="similarity">
    <text evidence="7">Belongs to the transglycosylase MltG family.</text>
</comment>
<dbReference type="NCBIfam" id="TIGR00247">
    <property type="entry name" value="endolytic transglycosylase MltG"/>
    <property type="match status" value="1"/>
</dbReference>
<keyword evidence="3 7" id="KW-1133">Transmembrane helix</keyword>
<evidence type="ECO:0000256" key="4">
    <source>
        <dbReference type="ARBA" id="ARBA00023136"/>
    </source>
</evidence>
<keyword evidence="6 7" id="KW-0961">Cell wall biogenesis/degradation</keyword>
<dbReference type="EC" id="4.2.2.29" evidence="7"/>
<evidence type="ECO:0000313" key="8">
    <source>
        <dbReference type="EMBL" id="PIP32091.1"/>
    </source>
</evidence>
<comment type="catalytic activity">
    <reaction evidence="7">
        <text>a peptidoglycan chain = a peptidoglycan chain with N-acetyl-1,6-anhydromuramyl-[peptide] at the reducing end + a peptidoglycan chain with N-acetylglucosamine at the non-reducing end.</text>
        <dbReference type="EC" id="4.2.2.29"/>
    </reaction>
</comment>
<dbReference type="Proteomes" id="UP000230447">
    <property type="component" value="Unassembled WGS sequence"/>
</dbReference>
<dbReference type="Pfam" id="PF02618">
    <property type="entry name" value="YceG"/>
    <property type="match status" value="1"/>
</dbReference>
<dbReference type="HAMAP" id="MF_02065">
    <property type="entry name" value="MltG"/>
    <property type="match status" value="1"/>
</dbReference>
<accession>A0A2G9ZG68</accession>
<evidence type="ECO:0000256" key="3">
    <source>
        <dbReference type="ARBA" id="ARBA00022989"/>
    </source>
</evidence>
<evidence type="ECO:0000256" key="5">
    <source>
        <dbReference type="ARBA" id="ARBA00023239"/>
    </source>
</evidence>
<dbReference type="Gene3D" id="3.30.1490.480">
    <property type="entry name" value="Endolytic murein transglycosylase"/>
    <property type="match status" value="1"/>
</dbReference>